<evidence type="ECO:0000256" key="2">
    <source>
        <dbReference type="ARBA" id="ARBA00023326"/>
    </source>
</evidence>
<dbReference type="Proteomes" id="UP000648535">
    <property type="component" value="Unassembled WGS sequence"/>
</dbReference>
<feature type="signal peptide" evidence="3">
    <location>
        <begin position="1"/>
        <end position="31"/>
    </location>
</feature>
<keyword evidence="2" id="KW-0624">Polysaccharide degradation</keyword>
<dbReference type="PROSITE" id="PS50853">
    <property type="entry name" value="FN3"/>
    <property type="match status" value="1"/>
</dbReference>
<dbReference type="EMBL" id="BMOI01000001">
    <property type="protein sequence ID" value="GGK90291.1"/>
    <property type="molecule type" value="Genomic_DNA"/>
</dbReference>
<dbReference type="SMART" id="SM00060">
    <property type="entry name" value="FN3"/>
    <property type="match status" value="2"/>
</dbReference>
<dbReference type="SUPFAM" id="SSF49265">
    <property type="entry name" value="Fibronectin type III"/>
    <property type="match status" value="1"/>
</dbReference>
<evidence type="ECO:0000313" key="6">
    <source>
        <dbReference type="Proteomes" id="UP000648535"/>
    </source>
</evidence>
<dbReference type="Gene3D" id="2.60.40.10">
    <property type="entry name" value="Immunoglobulins"/>
    <property type="match status" value="3"/>
</dbReference>
<dbReference type="GO" id="GO:0000272">
    <property type="term" value="P:polysaccharide catabolic process"/>
    <property type="evidence" value="ECO:0007669"/>
    <property type="project" value="UniProtKB-KW"/>
</dbReference>
<keyword evidence="2" id="KW-0119">Carbohydrate metabolism</keyword>
<dbReference type="InterPro" id="IPR036116">
    <property type="entry name" value="FN3_sf"/>
</dbReference>
<dbReference type="InterPro" id="IPR013783">
    <property type="entry name" value="Ig-like_fold"/>
</dbReference>
<evidence type="ECO:0000256" key="1">
    <source>
        <dbReference type="ARBA" id="ARBA00023295"/>
    </source>
</evidence>
<reference evidence="5" key="2">
    <citation type="submission" date="2020-09" db="EMBL/GenBank/DDBJ databases">
        <authorList>
            <person name="Sun Q."/>
            <person name="Ohkuma M."/>
        </authorList>
    </citation>
    <scope>NUCLEOTIDE SEQUENCE</scope>
    <source>
        <strain evidence="5">JCM 1480</strain>
    </source>
</reference>
<keyword evidence="1" id="KW-0378">Hydrolase</keyword>
<sequence length="587" mass="59610">MRRIARSAAMSAVTLLTAGLISTIGTSAADAADAAATPGAVLQIASPWYQTRGDAEFADGDDIELVTADTTRGVDARTTGSKRGSFRLTPPQGKPLTTGAYWLDPDRQHSDALPALEIDGTDIYGDFTVLDLESDPTNGRITRFDAVVPGIGEFRFGSDPAGSVILGARNVVFEKRFIGLPKKSQVETVHNTATAPVSLGTPVVTGVDAKSFSVSNSTCGATLAADATCTFSINFRPRVAGPATASVSLPVGAATQTVALTGSAFLGKTMITSSGKDMVNKGKTTKATSGSTQMSISYAALDWWFQADDLDGGGNIVSVRLGGPYGKAFPLGTTKTSPSGKYSIVTTVDSYGCDTTGTMTVKQFALDPVTGLPATVDMAFTQYCADKIAQHGTLQWQARSDVTAPAAPTGVRVASATPTKVKWTSSVSKDAASVVARLVQGDGAGATAQSGVPLVVSGASAAVPKLPTGQRWTIVVFAVDGTGNVSKAASTSFGTTPVTVTAPGRPTITGSTPGPGSVTVSFDAPAGDGGLPITSYILSGSGQRTVTGTSSPLTLTGLPAGSTQVTVMAVNASGKSLPAYARLVTVG</sequence>
<reference evidence="5" key="1">
    <citation type="journal article" date="2014" name="Int. J. Syst. Evol. Microbiol.">
        <title>Complete genome sequence of Corynebacterium casei LMG S-19264T (=DSM 44701T), isolated from a smear-ripened cheese.</title>
        <authorList>
            <consortium name="US DOE Joint Genome Institute (JGI-PGF)"/>
            <person name="Walter F."/>
            <person name="Albersmeier A."/>
            <person name="Kalinowski J."/>
            <person name="Ruckert C."/>
        </authorList>
    </citation>
    <scope>NUCLEOTIDE SEQUENCE</scope>
    <source>
        <strain evidence="5">JCM 1480</strain>
    </source>
</reference>
<evidence type="ECO:0000313" key="5">
    <source>
        <dbReference type="EMBL" id="GGK90291.1"/>
    </source>
</evidence>
<name>A0A8H9KXW1_9MICO</name>
<evidence type="ECO:0000256" key="3">
    <source>
        <dbReference type="SAM" id="SignalP"/>
    </source>
</evidence>
<organism evidence="5 6">
    <name type="scientific">Curtobacterium luteum</name>
    <dbReference type="NCBI Taxonomy" id="33881"/>
    <lineage>
        <taxon>Bacteria</taxon>
        <taxon>Bacillati</taxon>
        <taxon>Actinomycetota</taxon>
        <taxon>Actinomycetes</taxon>
        <taxon>Micrococcales</taxon>
        <taxon>Microbacteriaceae</taxon>
        <taxon>Curtobacterium</taxon>
    </lineage>
</organism>
<keyword evidence="1" id="KW-0326">Glycosidase</keyword>
<dbReference type="GO" id="GO:0016798">
    <property type="term" value="F:hydrolase activity, acting on glycosyl bonds"/>
    <property type="evidence" value="ECO:0007669"/>
    <property type="project" value="UniProtKB-KW"/>
</dbReference>
<evidence type="ECO:0000259" key="4">
    <source>
        <dbReference type="PROSITE" id="PS50853"/>
    </source>
</evidence>
<dbReference type="CDD" id="cd00063">
    <property type="entry name" value="FN3"/>
    <property type="match status" value="1"/>
</dbReference>
<keyword evidence="3" id="KW-0732">Signal</keyword>
<comment type="caution">
    <text evidence="5">The sequence shown here is derived from an EMBL/GenBank/DDBJ whole genome shotgun (WGS) entry which is preliminary data.</text>
</comment>
<protein>
    <recommendedName>
        <fullName evidence="4">Fibronectin type-III domain-containing protein</fullName>
    </recommendedName>
</protein>
<accession>A0A8H9KXW1</accession>
<feature type="domain" description="Fibronectin type-III" evidence="4">
    <location>
        <begin position="502"/>
        <end position="587"/>
    </location>
</feature>
<dbReference type="AlphaFoldDB" id="A0A8H9KXW1"/>
<gene>
    <name evidence="5" type="ORF">GCM10009769_05460</name>
</gene>
<dbReference type="NCBIfam" id="NF012200">
    <property type="entry name" value="choice_anch_D"/>
    <property type="match status" value="1"/>
</dbReference>
<feature type="chain" id="PRO_5034090117" description="Fibronectin type-III domain-containing protein" evidence="3">
    <location>
        <begin position="32"/>
        <end position="587"/>
    </location>
</feature>
<dbReference type="InterPro" id="IPR003961">
    <property type="entry name" value="FN3_dom"/>
</dbReference>
<proteinExistence type="predicted"/>